<gene>
    <name evidence="3" type="primary">mrr</name>
    <name evidence="3" type="ORF">CGERO_02355</name>
</gene>
<dbReference type="Pfam" id="PF14338">
    <property type="entry name" value="Mrr_N"/>
    <property type="match status" value="1"/>
</dbReference>
<reference evidence="3 4" key="1">
    <citation type="submission" date="2018-11" db="EMBL/GenBank/DDBJ databases">
        <authorList>
            <person name="Kleinhagauer T."/>
            <person name="Glaeser S.P."/>
            <person name="Spergser J."/>
            <person name="Ruckert C."/>
            <person name="Kaempfer P."/>
            <person name="Busse H.-J."/>
        </authorList>
    </citation>
    <scope>NUCLEOTIDE SEQUENCE [LARGE SCALE GENOMIC DNA]</scope>
    <source>
        <strain evidence="3 4">W8</strain>
    </source>
</reference>
<dbReference type="Pfam" id="PF04471">
    <property type="entry name" value="Mrr_cat"/>
    <property type="match status" value="1"/>
</dbReference>
<evidence type="ECO:0000259" key="2">
    <source>
        <dbReference type="Pfam" id="PF14338"/>
    </source>
</evidence>
<keyword evidence="4" id="KW-1185">Reference proteome</keyword>
<evidence type="ECO:0000313" key="3">
    <source>
        <dbReference type="EMBL" id="AZA10795.1"/>
    </source>
</evidence>
<dbReference type="GO" id="GO:0003677">
    <property type="term" value="F:DNA binding"/>
    <property type="evidence" value="ECO:0007669"/>
    <property type="project" value="InterPro"/>
</dbReference>
<dbReference type="GO" id="GO:0009307">
    <property type="term" value="P:DNA restriction-modification system"/>
    <property type="evidence" value="ECO:0007669"/>
    <property type="project" value="InterPro"/>
</dbReference>
<dbReference type="InterPro" id="IPR011856">
    <property type="entry name" value="tRNA_endonuc-like_dom_sf"/>
</dbReference>
<proteinExistence type="predicted"/>
<dbReference type="Gene3D" id="3.40.1350.10">
    <property type="match status" value="1"/>
</dbReference>
<evidence type="ECO:0000313" key="4">
    <source>
        <dbReference type="Proteomes" id="UP000271587"/>
    </source>
</evidence>
<evidence type="ECO:0000259" key="1">
    <source>
        <dbReference type="Pfam" id="PF04471"/>
    </source>
</evidence>
<dbReference type="REBASE" id="281430">
    <property type="entry name" value="CgeW8MrrP"/>
</dbReference>
<dbReference type="PANTHER" id="PTHR30015">
    <property type="entry name" value="MRR RESTRICTION SYSTEM PROTEIN"/>
    <property type="match status" value="1"/>
</dbReference>
<dbReference type="Gene3D" id="1.10.10.10">
    <property type="entry name" value="Winged helix-like DNA-binding domain superfamily/Winged helix DNA-binding domain"/>
    <property type="match status" value="1"/>
</dbReference>
<dbReference type="InterPro" id="IPR025745">
    <property type="entry name" value="Mrr-like_N_dom"/>
</dbReference>
<dbReference type="PANTHER" id="PTHR30015:SF7">
    <property type="entry name" value="TYPE IV METHYL-DIRECTED RESTRICTION ENZYME ECOKMRR"/>
    <property type="match status" value="1"/>
</dbReference>
<dbReference type="RefSeq" id="WP_123933287.1">
    <property type="nucleotide sequence ID" value="NZ_CP033897.1"/>
</dbReference>
<dbReference type="InterPro" id="IPR011335">
    <property type="entry name" value="Restrct_endonuc-II-like"/>
</dbReference>
<dbReference type="InterPro" id="IPR007560">
    <property type="entry name" value="Restrct_endonuc_IV_Mrr"/>
</dbReference>
<accession>A0A3G6IYD5</accession>
<organism evidence="3 4">
    <name type="scientific">Corynebacterium gerontici</name>
    <dbReference type="NCBI Taxonomy" id="2079234"/>
    <lineage>
        <taxon>Bacteria</taxon>
        <taxon>Bacillati</taxon>
        <taxon>Actinomycetota</taxon>
        <taxon>Actinomycetes</taxon>
        <taxon>Mycobacteriales</taxon>
        <taxon>Corynebacteriaceae</taxon>
        <taxon>Corynebacterium</taxon>
    </lineage>
</organism>
<dbReference type="OrthoDB" id="9803736at2"/>
<dbReference type="InterPro" id="IPR052906">
    <property type="entry name" value="Type_IV_Methyl-Rstrct_Enzyme"/>
</dbReference>
<protein>
    <submittedName>
        <fullName evidence="3">Mrr restriction system protein</fullName>
    </submittedName>
</protein>
<feature type="domain" description="Restriction endonuclease type IV Mrr" evidence="1">
    <location>
        <begin position="157"/>
        <end position="275"/>
    </location>
</feature>
<name>A0A3G6IYD5_9CORY</name>
<sequence>MIDQFRPAVLRVLADGQVCSVSQICAEAAQYLKLSESAMAEILSSEQLRYRNRTNWACSSLSKAGLVSKPERGLYQIAQDGRTVDARNLTSYSEKDLLEWPRWQEYQQEIAERKASEHLDSVTVPVNADYDPIEQTIELARIHNASTETELRTKLQEGTPTFFEKAVVDLLWAMGYGGPHGEREHLGKSGDGGIDGVIRQDALGLNKVYVQAKRYADDNHVGRPAIQQFYGSLSSRGADRGVFITTSRYSDEAKRAAEDYKTVILIDGIRLTKLMLEYRVGVQPVQHLTLFEVDEDYFESELD</sequence>
<dbReference type="EMBL" id="CP033897">
    <property type="protein sequence ID" value="AZA10795.1"/>
    <property type="molecule type" value="Genomic_DNA"/>
</dbReference>
<dbReference type="AlphaFoldDB" id="A0A3G6IYD5"/>
<dbReference type="GO" id="GO:0015666">
    <property type="term" value="F:restriction endodeoxyribonuclease activity"/>
    <property type="evidence" value="ECO:0007669"/>
    <property type="project" value="TreeGrafter"/>
</dbReference>
<dbReference type="KEGG" id="cgk:CGERO_02355"/>
<dbReference type="Proteomes" id="UP000271587">
    <property type="component" value="Chromosome"/>
</dbReference>
<dbReference type="SUPFAM" id="SSF52980">
    <property type="entry name" value="Restriction endonuclease-like"/>
    <property type="match status" value="1"/>
</dbReference>
<dbReference type="InterPro" id="IPR036388">
    <property type="entry name" value="WH-like_DNA-bd_sf"/>
</dbReference>
<feature type="domain" description="Restriction system protein Mrr-like N-terminal" evidence="2">
    <location>
        <begin position="4"/>
        <end position="85"/>
    </location>
</feature>